<sequence length="764" mass="84738">MQNKTSHISQKTIKDKVKQELSKLLIAGAFRANALIAVASVALFFCLRTVIPVYPLVKWVILMITLAGIRYFVSYLHTARVQTSRVKKRLFNLYIIMTAILGIAWSLLASLPAIFDNVYSQSFVILIMVGVTVIAVTVLGMNRLAQIVYSAPFPLVISFLLLVSPNPFSWQISFFIMVYLLFIIWIGKEQHDALVRSLTVHYTNINLINQLELAIESETVANRAKSEFLANMSHEIRTPMNGVLGMIELLQDTDLSNEQRRFSETIQGSGELLLAIINDILDFSKLEAGKLELESIPFHLERLLLDVEQILARDAQEKGLTLDVSIPPETPLNLMGDPTRLRQVLTNLLANAIKFTETGEVVIRVTSNKVNSHHVNLLISVCDTGIGISPEVQEHIFKPFSQADGSTTRKYGGTGLGLVISSELVSCMGGVLECDSEPGKGSDFFFTITLESAPEREREQSLLDPVQTSTGGCKVNKKLDIHVLVAEDNETNREVIQGMLQKIVCDVTLVSNGQEVVDLTEKYSYSLILMDCQMPVMDGYQATAAIRQREEKEAVGNHIPIIALTANAMEGDREKCLSAGMDDYLSKPFKQNGIWEILNRWCPPKPPQMSYVNVISGNETLKTDAKPSVEENMTKETELGLSPVDHNVLSALRKLQMKGKPDILEKIIRAYITTSESLIAELRYALAGNNLEALQNSAHSLKSSSANVGAIALSEICKELEMNCMKNTLGNTTDLLSAIESQYLLVNVELNRAMDSKKPFSNKQ</sequence>
<gene>
    <name evidence="18" type="ORF">JYU06_00380</name>
</gene>
<feature type="domain" description="HPt" evidence="17">
    <location>
        <begin position="660"/>
        <end position="753"/>
    </location>
</feature>
<keyword evidence="9 14" id="KW-1133">Transmembrane helix</keyword>
<evidence type="ECO:0000313" key="18">
    <source>
        <dbReference type="EMBL" id="MBN4067969.1"/>
    </source>
</evidence>
<keyword evidence="6 14" id="KW-0812">Transmembrane</keyword>
<evidence type="ECO:0000313" key="19">
    <source>
        <dbReference type="Proteomes" id="UP000717534"/>
    </source>
</evidence>
<evidence type="ECO:0000256" key="8">
    <source>
        <dbReference type="ARBA" id="ARBA00022840"/>
    </source>
</evidence>
<dbReference type="EMBL" id="JAFITO010000002">
    <property type="protein sequence ID" value="MBN4067969.1"/>
    <property type="molecule type" value="Genomic_DNA"/>
</dbReference>
<evidence type="ECO:0000256" key="4">
    <source>
        <dbReference type="ARBA" id="ARBA00022475"/>
    </source>
</evidence>
<dbReference type="InterPro" id="IPR004358">
    <property type="entry name" value="Sig_transdc_His_kin-like_C"/>
</dbReference>
<feature type="transmembrane region" description="Helical" evidence="14">
    <location>
        <begin position="121"/>
        <end position="140"/>
    </location>
</feature>
<dbReference type="InterPro" id="IPR001789">
    <property type="entry name" value="Sig_transdc_resp-reg_receiver"/>
</dbReference>
<dbReference type="SUPFAM" id="SSF55874">
    <property type="entry name" value="ATPase domain of HSP90 chaperone/DNA topoisomerase II/histidine kinase"/>
    <property type="match status" value="1"/>
</dbReference>
<dbReference type="PRINTS" id="PR00344">
    <property type="entry name" value="BCTRLSENSOR"/>
</dbReference>
<feature type="transmembrane region" description="Helical" evidence="14">
    <location>
        <begin position="147"/>
        <end position="164"/>
    </location>
</feature>
<dbReference type="SMART" id="SM00073">
    <property type="entry name" value="HPT"/>
    <property type="match status" value="1"/>
</dbReference>
<dbReference type="CDD" id="cd00088">
    <property type="entry name" value="HPT"/>
    <property type="match status" value="1"/>
</dbReference>
<evidence type="ECO:0000256" key="3">
    <source>
        <dbReference type="ARBA" id="ARBA00012438"/>
    </source>
</evidence>
<dbReference type="PANTHER" id="PTHR45339:SF1">
    <property type="entry name" value="HYBRID SIGNAL TRANSDUCTION HISTIDINE KINASE J"/>
    <property type="match status" value="1"/>
</dbReference>
<dbReference type="Proteomes" id="UP000717534">
    <property type="component" value="Unassembled WGS sequence"/>
</dbReference>
<evidence type="ECO:0000256" key="1">
    <source>
        <dbReference type="ARBA" id="ARBA00000085"/>
    </source>
</evidence>
<dbReference type="InterPro" id="IPR008207">
    <property type="entry name" value="Sig_transdc_His_kin_Hpt_dom"/>
</dbReference>
<evidence type="ECO:0000256" key="2">
    <source>
        <dbReference type="ARBA" id="ARBA00004651"/>
    </source>
</evidence>
<comment type="subcellular location">
    <subcellularLocation>
        <location evidence="2">Cell membrane</location>
        <topology evidence="2">Multi-pass membrane protein</topology>
    </subcellularLocation>
</comment>
<evidence type="ECO:0000256" key="5">
    <source>
        <dbReference type="ARBA" id="ARBA00022553"/>
    </source>
</evidence>
<comment type="caution">
    <text evidence="18">The sequence shown here is derived from an EMBL/GenBank/DDBJ whole genome shotgun (WGS) entry which is preliminary data.</text>
</comment>
<organism evidence="18 19">
    <name type="scientific">Desulfotalea psychrophila</name>
    <dbReference type="NCBI Taxonomy" id="84980"/>
    <lineage>
        <taxon>Bacteria</taxon>
        <taxon>Pseudomonadati</taxon>
        <taxon>Thermodesulfobacteriota</taxon>
        <taxon>Desulfobulbia</taxon>
        <taxon>Desulfobulbales</taxon>
        <taxon>Desulfocapsaceae</taxon>
        <taxon>Desulfotalea</taxon>
    </lineage>
</organism>
<keyword evidence="10" id="KW-0902">Two-component regulatory system</keyword>
<dbReference type="Gene3D" id="1.20.120.160">
    <property type="entry name" value="HPT domain"/>
    <property type="match status" value="1"/>
</dbReference>
<dbReference type="SMART" id="SM00387">
    <property type="entry name" value="HATPase_c"/>
    <property type="match status" value="1"/>
</dbReference>
<feature type="transmembrane region" description="Helical" evidence="14">
    <location>
        <begin position="51"/>
        <end position="73"/>
    </location>
</feature>
<accession>A0ABS3ATD4</accession>
<dbReference type="Gene3D" id="3.30.565.10">
    <property type="entry name" value="Histidine kinase-like ATPase, C-terminal domain"/>
    <property type="match status" value="1"/>
</dbReference>
<feature type="domain" description="Histidine kinase" evidence="15">
    <location>
        <begin position="231"/>
        <end position="452"/>
    </location>
</feature>
<dbReference type="EC" id="2.7.13.3" evidence="3"/>
<comment type="catalytic activity">
    <reaction evidence="1">
        <text>ATP + protein L-histidine = ADP + protein N-phospho-L-histidine.</text>
        <dbReference type="EC" id="2.7.13.3"/>
    </reaction>
</comment>
<dbReference type="PANTHER" id="PTHR45339">
    <property type="entry name" value="HYBRID SIGNAL TRANSDUCTION HISTIDINE KINASE J"/>
    <property type="match status" value="1"/>
</dbReference>
<dbReference type="CDD" id="cd00082">
    <property type="entry name" value="HisKA"/>
    <property type="match status" value="1"/>
</dbReference>
<keyword evidence="11 14" id="KW-0472">Membrane</keyword>
<keyword evidence="5 13" id="KW-0597">Phosphoprotein</keyword>
<dbReference type="InterPro" id="IPR003661">
    <property type="entry name" value="HisK_dim/P_dom"/>
</dbReference>
<dbReference type="InterPro" id="IPR036890">
    <property type="entry name" value="HATPase_C_sf"/>
</dbReference>
<dbReference type="Pfam" id="PF00512">
    <property type="entry name" value="HisKA"/>
    <property type="match status" value="1"/>
</dbReference>
<feature type="transmembrane region" description="Helical" evidence="14">
    <location>
        <begin position="93"/>
        <end position="115"/>
    </location>
</feature>
<dbReference type="PROSITE" id="PS50894">
    <property type="entry name" value="HPT"/>
    <property type="match status" value="1"/>
</dbReference>
<keyword evidence="7" id="KW-0547">Nucleotide-binding</keyword>
<dbReference type="SUPFAM" id="SSF47384">
    <property type="entry name" value="Homodimeric domain of signal transducing histidine kinase"/>
    <property type="match status" value="1"/>
</dbReference>
<keyword evidence="19" id="KW-1185">Reference proteome</keyword>
<protein>
    <recommendedName>
        <fullName evidence="3">histidine kinase</fullName>
        <ecNumber evidence="3">2.7.13.3</ecNumber>
    </recommendedName>
</protein>
<evidence type="ECO:0000259" key="16">
    <source>
        <dbReference type="PROSITE" id="PS50110"/>
    </source>
</evidence>
<dbReference type="Pfam" id="PF02518">
    <property type="entry name" value="HATPase_c"/>
    <property type="match status" value="1"/>
</dbReference>
<feature type="modified residue" description="Phosphohistidine" evidence="12">
    <location>
        <position position="699"/>
    </location>
</feature>
<feature type="transmembrane region" description="Helical" evidence="14">
    <location>
        <begin position="21"/>
        <end position="45"/>
    </location>
</feature>
<evidence type="ECO:0000256" key="9">
    <source>
        <dbReference type="ARBA" id="ARBA00022989"/>
    </source>
</evidence>
<reference evidence="18 19" key="1">
    <citation type="submission" date="2021-02" db="EMBL/GenBank/DDBJ databases">
        <title>Activity-based single-cell genomes from oceanic crustal fluid captures similar information to metagenomic and metatranscriptomic surveys with orders of magnitude less sampling.</title>
        <authorList>
            <person name="D'Angelo T.S."/>
            <person name="Orcutt B.N."/>
        </authorList>
    </citation>
    <scope>NUCLEOTIDE SEQUENCE [LARGE SCALE GENOMIC DNA]</scope>
    <source>
        <strain evidence="18">AH-315-G02</strain>
    </source>
</reference>
<evidence type="ECO:0000256" key="7">
    <source>
        <dbReference type="ARBA" id="ARBA00022741"/>
    </source>
</evidence>
<name>A0ABS3ATD4_9BACT</name>
<evidence type="ECO:0000256" key="10">
    <source>
        <dbReference type="ARBA" id="ARBA00023012"/>
    </source>
</evidence>
<dbReference type="PROSITE" id="PS50110">
    <property type="entry name" value="RESPONSE_REGULATORY"/>
    <property type="match status" value="1"/>
</dbReference>
<dbReference type="CDD" id="cd16922">
    <property type="entry name" value="HATPase_EvgS-ArcB-TorS-like"/>
    <property type="match status" value="1"/>
</dbReference>
<dbReference type="SUPFAM" id="SSF52172">
    <property type="entry name" value="CheY-like"/>
    <property type="match status" value="1"/>
</dbReference>
<evidence type="ECO:0000256" key="6">
    <source>
        <dbReference type="ARBA" id="ARBA00022692"/>
    </source>
</evidence>
<dbReference type="InterPro" id="IPR003594">
    <property type="entry name" value="HATPase_dom"/>
</dbReference>
<dbReference type="Gene3D" id="3.40.50.2300">
    <property type="match status" value="1"/>
</dbReference>
<dbReference type="InterPro" id="IPR005467">
    <property type="entry name" value="His_kinase_dom"/>
</dbReference>
<dbReference type="Pfam" id="PF00072">
    <property type="entry name" value="Response_reg"/>
    <property type="match status" value="1"/>
</dbReference>
<dbReference type="Gene3D" id="1.10.287.130">
    <property type="match status" value="1"/>
</dbReference>
<dbReference type="InterPro" id="IPR036641">
    <property type="entry name" value="HPT_dom_sf"/>
</dbReference>
<dbReference type="CDD" id="cd17546">
    <property type="entry name" value="REC_hyHK_CKI1_RcsC-like"/>
    <property type="match status" value="1"/>
</dbReference>
<evidence type="ECO:0000256" key="14">
    <source>
        <dbReference type="SAM" id="Phobius"/>
    </source>
</evidence>
<feature type="modified residue" description="4-aspartylphosphate" evidence="13">
    <location>
        <position position="531"/>
    </location>
</feature>
<dbReference type="SMART" id="SM00388">
    <property type="entry name" value="HisKA"/>
    <property type="match status" value="1"/>
</dbReference>
<evidence type="ECO:0000256" key="13">
    <source>
        <dbReference type="PROSITE-ProRule" id="PRU00169"/>
    </source>
</evidence>
<dbReference type="Pfam" id="PF01627">
    <property type="entry name" value="Hpt"/>
    <property type="match status" value="1"/>
</dbReference>
<keyword evidence="4" id="KW-1003">Cell membrane</keyword>
<evidence type="ECO:0000256" key="12">
    <source>
        <dbReference type="PROSITE-ProRule" id="PRU00110"/>
    </source>
</evidence>
<dbReference type="InterPro" id="IPR036097">
    <property type="entry name" value="HisK_dim/P_sf"/>
</dbReference>
<evidence type="ECO:0000259" key="17">
    <source>
        <dbReference type="PROSITE" id="PS50894"/>
    </source>
</evidence>
<dbReference type="SUPFAM" id="SSF47226">
    <property type="entry name" value="Histidine-containing phosphotransfer domain, HPT domain"/>
    <property type="match status" value="1"/>
</dbReference>
<keyword evidence="8" id="KW-0067">ATP-binding</keyword>
<dbReference type="SMART" id="SM00448">
    <property type="entry name" value="REC"/>
    <property type="match status" value="1"/>
</dbReference>
<evidence type="ECO:0000259" key="15">
    <source>
        <dbReference type="PROSITE" id="PS50109"/>
    </source>
</evidence>
<proteinExistence type="predicted"/>
<dbReference type="InterPro" id="IPR011006">
    <property type="entry name" value="CheY-like_superfamily"/>
</dbReference>
<evidence type="ECO:0000256" key="11">
    <source>
        <dbReference type="ARBA" id="ARBA00023136"/>
    </source>
</evidence>
<dbReference type="PROSITE" id="PS50109">
    <property type="entry name" value="HIS_KIN"/>
    <property type="match status" value="1"/>
</dbReference>
<feature type="domain" description="Response regulatory" evidence="16">
    <location>
        <begin position="482"/>
        <end position="602"/>
    </location>
</feature>